<proteinExistence type="inferred from homology"/>
<keyword evidence="2" id="KW-0472">Membrane</keyword>
<sequence length="304" mass="35194">MAVSQMTTVRLSLDRKDHEEEVHLLQSGQDVLSSRKLMGHVWRLGCLFTTVNVTFTLLAAVLVQSYNGFPGARCDCSEKTLNTYSPVYDRLEIATSKQHFSNTFWPDGGVPSVYQRAPSPEVDEAWARISDTHDFRLTREEAVAMGKNPETLWPWPLRSGIDHGNEREYMGMIDFFHQAHCLDNLRRAAWPSYYNISAIRESYSAGRHPFPFDDHLLHCQHVFLRALMCHADVEVVTFNRVRGVRGPFANFAVDRTCRNFDALLAWKEEHSVIELWNGWDRFWEETEKYVVEIEAWDVKVDGEH</sequence>
<name>A0ABR2ITF1_9PEZI</name>
<evidence type="ECO:0000313" key="4">
    <source>
        <dbReference type="Proteomes" id="UP001390339"/>
    </source>
</evidence>
<keyword evidence="2" id="KW-0812">Transmembrane</keyword>
<dbReference type="PANTHER" id="PTHR33365:SF14">
    <property type="entry name" value="TAT PATHWAY SIGNAL SEQUENCE"/>
    <property type="match status" value="1"/>
</dbReference>
<dbReference type="Pfam" id="PF11807">
    <property type="entry name" value="UstYa"/>
    <property type="match status" value="1"/>
</dbReference>
<reference evidence="3 4" key="1">
    <citation type="journal article" date="2024" name="IMA Fungus">
        <title>Apiospora arundinis, a panoply of carbohydrate-active enzymes and secondary metabolites.</title>
        <authorList>
            <person name="Sorensen T."/>
            <person name="Petersen C."/>
            <person name="Muurmann A.T."/>
            <person name="Christiansen J.V."/>
            <person name="Brundto M.L."/>
            <person name="Overgaard C.K."/>
            <person name="Boysen A.T."/>
            <person name="Wollenberg R.D."/>
            <person name="Larsen T.O."/>
            <person name="Sorensen J.L."/>
            <person name="Nielsen K.L."/>
            <person name="Sondergaard T.E."/>
        </authorList>
    </citation>
    <scope>NUCLEOTIDE SEQUENCE [LARGE SCALE GENOMIC DNA]</scope>
    <source>
        <strain evidence="3 4">AAU 773</strain>
    </source>
</reference>
<feature type="transmembrane region" description="Helical" evidence="2">
    <location>
        <begin position="41"/>
        <end position="63"/>
    </location>
</feature>
<accession>A0ABR2ITF1</accession>
<comment type="caution">
    <text evidence="3">The sequence shown here is derived from an EMBL/GenBank/DDBJ whole genome shotgun (WGS) entry which is preliminary data.</text>
</comment>
<keyword evidence="4" id="KW-1185">Reference proteome</keyword>
<gene>
    <name evidence="3" type="ORF">PGQ11_006366</name>
</gene>
<dbReference type="Proteomes" id="UP001390339">
    <property type="component" value="Unassembled WGS sequence"/>
</dbReference>
<comment type="similarity">
    <text evidence="1">Belongs to the ustYa family.</text>
</comment>
<evidence type="ECO:0000313" key="3">
    <source>
        <dbReference type="EMBL" id="KAK8867788.1"/>
    </source>
</evidence>
<dbReference type="InterPro" id="IPR021765">
    <property type="entry name" value="UstYa-like"/>
</dbReference>
<keyword evidence="2" id="KW-1133">Transmembrane helix</keyword>
<dbReference type="EMBL" id="JAPCWZ010000004">
    <property type="protein sequence ID" value="KAK8867788.1"/>
    <property type="molecule type" value="Genomic_DNA"/>
</dbReference>
<evidence type="ECO:0000256" key="2">
    <source>
        <dbReference type="SAM" id="Phobius"/>
    </source>
</evidence>
<evidence type="ECO:0008006" key="5">
    <source>
        <dbReference type="Google" id="ProtNLM"/>
    </source>
</evidence>
<organism evidence="3 4">
    <name type="scientific">Apiospora arundinis</name>
    <dbReference type="NCBI Taxonomy" id="335852"/>
    <lineage>
        <taxon>Eukaryota</taxon>
        <taxon>Fungi</taxon>
        <taxon>Dikarya</taxon>
        <taxon>Ascomycota</taxon>
        <taxon>Pezizomycotina</taxon>
        <taxon>Sordariomycetes</taxon>
        <taxon>Xylariomycetidae</taxon>
        <taxon>Amphisphaeriales</taxon>
        <taxon>Apiosporaceae</taxon>
        <taxon>Apiospora</taxon>
    </lineage>
</organism>
<protein>
    <recommendedName>
        <fullName evidence="5">Oxidase ustYa</fullName>
    </recommendedName>
</protein>
<dbReference type="PANTHER" id="PTHR33365">
    <property type="entry name" value="YALI0B05434P"/>
    <property type="match status" value="1"/>
</dbReference>
<evidence type="ECO:0000256" key="1">
    <source>
        <dbReference type="ARBA" id="ARBA00035112"/>
    </source>
</evidence>